<comment type="similarity">
    <text evidence="1">Belongs to the acetyltransferase family.</text>
</comment>
<reference evidence="5 6" key="1">
    <citation type="submission" date="2020-05" db="EMBL/GenBank/DDBJ databases">
        <title>MicrobeNet Type strains.</title>
        <authorList>
            <person name="Nicholson A.C."/>
        </authorList>
    </citation>
    <scope>NUCLEOTIDE SEQUENCE [LARGE SCALE GENOMIC DNA]</scope>
    <source>
        <strain evidence="5 6">JCM 14547</strain>
    </source>
</reference>
<protein>
    <submittedName>
        <fullName evidence="5">GNAT family N-acetyltransferase</fullName>
    </submittedName>
</protein>
<evidence type="ECO:0000259" key="4">
    <source>
        <dbReference type="PROSITE" id="PS51186"/>
    </source>
</evidence>
<dbReference type="PANTHER" id="PTHR10545:SF29">
    <property type="entry name" value="GH14572P-RELATED"/>
    <property type="match status" value="1"/>
</dbReference>
<keyword evidence="2 5" id="KW-0808">Transferase</keyword>
<evidence type="ECO:0000313" key="5">
    <source>
        <dbReference type="EMBL" id="NNH24859.1"/>
    </source>
</evidence>
<name>A0A849BNG5_9ACTN</name>
<dbReference type="SUPFAM" id="SSF55729">
    <property type="entry name" value="Acyl-CoA N-acyltransferases (Nat)"/>
    <property type="match status" value="1"/>
</dbReference>
<evidence type="ECO:0000256" key="2">
    <source>
        <dbReference type="ARBA" id="ARBA00022679"/>
    </source>
</evidence>
<keyword evidence="6" id="KW-1185">Reference proteome</keyword>
<sequence length="166" mass="18008">MVRPARPEDVAALDGLVRRLALDEREPDAVEASPDDLRRALFGQDAVAGCLVAEVGGEVVGMALWWTTYSTWRGRPGVWLEDLVVRPYERGRGHGRALLEALALECSRRGGARLEWSVLDWNEPARGFYAALGASPLEDWTTWRLDRDALAALAGRAAGAPGATGT</sequence>
<feature type="non-terminal residue" evidence="5">
    <location>
        <position position="166"/>
    </location>
</feature>
<dbReference type="PANTHER" id="PTHR10545">
    <property type="entry name" value="DIAMINE N-ACETYLTRANSFERASE"/>
    <property type="match status" value="1"/>
</dbReference>
<dbReference type="InterPro" id="IPR000182">
    <property type="entry name" value="GNAT_dom"/>
</dbReference>
<dbReference type="InterPro" id="IPR051016">
    <property type="entry name" value="Diverse_Substrate_AcTransf"/>
</dbReference>
<proteinExistence type="inferred from homology"/>
<feature type="domain" description="N-acetyltransferase" evidence="4">
    <location>
        <begin position="1"/>
        <end position="156"/>
    </location>
</feature>
<keyword evidence="3" id="KW-0012">Acyltransferase</keyword>
<dbReference type="PROSITE" id="PS51186">
    <property type="entry name" value="GNAT"/>
    <property type="match status" value="1"/>
</dbReference>
<dbReference type="Proteomes" id="UP000555552">
    <property type="component" value="Unassembled WGS sequence"/>
</dbReference>
<organism evidence="5 6">
    <name type="scientific">Pseudokineococcus marinus</name>
    <dbReference type="NCBI Taxonomy" id="351215"/>
    <lineage>
        <taxon>Bacteria</taxon>
        <taxon>Bacillati</taxon>
        <taxon>Actinomycetota</taxon>
        <taxon>Actinomycetes</taxon>
        <taxon>Kineosporiales</taxon>
        <taxon>Kineosporiaceae</taxon>
        <taxon>Pseudokineococcus</taxon>
    </lineage>
</organism>
<gene>
    <name evidence="5" type="ORF">HLB09_17535</name>
</gene>
<evidence type="ECO:0000256" key="1">
    <source>
        <dbReference type="ARBA" id="ARBA00008694"/>
    </source>
</evidence>
<dbReference type="CDD" id="cd04301">
    <property type="entry name" value="NAT_SF"/>
    <property type="match status" value="1"/>
</dbReference>
<dbReference type="EMBL" id="JABEMA010000560">
    <property type="protein sequence ID" value="NNH24859.1"/>
    <property type="molecule type" value="Genomic_DNA"/>
</dbReference>
<dbReference type="InterPro" id="IPR016181">
    <property type="entry name" value="Acyl_CoA_acyltransferase"/>
</dbReference>
<dbReference type="GO" id="GO:0008080">
    <property type="term" value="F:N-acetyltransferase activity"/>
    <property type="evidence" value="ECO:0007669"/>
    <property type="project" value="TreeGrafter"/>
</dbReference>
<dbReference type="Gene3D" id="3.40.630.30">
    <property type="match status" value="1"/>
</dbReference>
<evidence type="ECO:0000256" key="3">
    <source>
        <dbReference type="ARBA" id="ARBA00023315"/>
    </source>
</evidence>
<accession>A0A849BNG5</accession>
<dbReference type="AlphaFoldDB" id="A0A849BNG5"/>
<dbReference type="FunFam" id="3.40.630.30:FF:000064">
    <property type="entry name" value="GNAT family acetyltransferase"/>
    <property type="match status" value="1"/>
</dbReference>
<evidence type="ECO:0000313" key="6">
    <source>
        <dbReference type="Proteomes" id="UP000555552"/>
    </source>
</evidence>
<dbReference type="Pfam" id="PF00583">
    <property type="entry name" value="Acetyltransf_1"/>
    <property type="match status" value="1"/>
</dbReference>
<comment type="caution">
    <text evidence="5">The sequence shown here is derived from an EMBL/GenBank/DDBJ whole genome shotgun (WGS) entry which is preliminary data.</text>
</comment>